<organism evidence="1 2">
    <name type="scientific">Daphnia sinensis</name>
    <dbReference type="NCBI Taxonomy" id="1820382"/>
    <lineage>
        <taxon>Eukaryota</taxon>
        <taxon>Metazoa</taxon>
        <taxon>Ecdysozoa</taxon>
        <taxon>Arthropoda</taxon>
        <taxon>Crustacea</taxon>
        <taxon>Branchiopoda</taxon>
        <taxon>Diplostraca</taxon>
        <taxon>Cladocera</taxon>
        <taxon>Anomopoda</taxon>
        <taxon>Daphniidae</taxon>
        <taxon>Daphnia</taxon>
        <taxon>Daphnia similis group</taxon>
    </lineage>
</organism>
<evidence type="ECO:0000313" key="2">
    <source>
        <dbReference type="Proteomes" id="UP000820818"/>
    </source>
</evidence>
<dbReference type="Proteomes" id="UP000820818">
    <property type="component" value="Unassembled WGS sequence"/>
</dbReference>
<dbReference type="AlphaFoldDB" id="A0AAD5KVX5"/>
<gene>
    <name evidence="1" type="ORF">GHT06_004516</name>
</gene>
<accession>A0AAD5KVX5</accession>
<comment type="caution">
    <text evidence="1">The sequence shown here is derived from an EMBL/GenBank/DDBJ whole genome shotgun (WGS) entry which is preliminary data.</text>
</comment>
<sequence>MWKHTLIHGAELVAKETFGAQGPRAVLTPFGWIVVGKLSSCLLQGPSRRRSIHFGTSQEVDVSLADTVQQFWSTESFGTNPDVRKIKSMANVI</sequence>
<protein>
    <submittedName>
        <fullName evidence="1">Uncharacterized protein</fullName>
    </submittedName>
</protein>
<name>A0AAD5KVX5_9CRUS</name>
<proteinExistence type="predicted"/>
<keyword evidence="2" id="KW-1185">Reference proteome</keyword>
<reference evidence="1" key="1">
    <citation type="submission" date="2022-05" db="EMBL/GenBank/DDBJ databases">
        <title>A multi-omics perspective on studying reproductive biology in Daphnia sinensis.</title>
        <authorList>
            <person name="Jia J."/>
        </authorList>
    </citation>
    <scope>NUCLEOTIDE SEQUENCE</scope>
    <source>
        <strain evidence="1">WSL</strain>
    </source>
</reference>
<evidence type="ECO:0000313" key="1">
    <source>
        <dbReference type="EMBL" id="KAI9550898.1"/>
    </source>
</evidence>
<dbReference type="EMBL" id="WJBH02000072">
    <property type="protein sequence ID" value="KAI9550898.1"/>
    <property type="molecule type" value="Genomic_DNA"/>
</dbReference>